<organism evidence="2 3">
    <name type="scientific">Terrimonas ginsenosidimutans</name>
    <dbReference type="NCBI Taxonomy" id="2908004"/>
    <lineage>
        <taxon>Bacteria</taxon>
        <taxon>Pseudomonadati</taxon>
        <taxon>Bacteroidota</taxon>
        <taxon>Chitinophagia</taxon>
        <taxon>Chitinophagales</taxon>
        <taxon>Chitinophagaceae</taxon>
        <taxon>Terrimonas</taxon>
    </lineage>
</organism>
<dbReference type="EMBL" id="JAKLTR010000001">
    <property type="protein sequence ID" value="MCG2613130.1"/>
    <property type="molecule type" value="Genomic_DNA"/>
</dbReference>
<keyword evidence="3" id="KW-1185">Reference proteome</keyword>
<feature type="chain" id="PRO_5045837924" evidence="1">
    <location>
        <begin position="22"/>
        <end position="109"/>
    </location>
</feature>
<reference evidence="2" key="1">
    <citation type="submission" date="2022-01" db="EMBL/GenBank/DDBJ databases">
        <authorList>
            <person name="Jo J.-H."/>
            <person name="Im W.-T."/>
        </authorList>
    </citation>
    <scope>NUCLEOTIDE SEQUENCE</scope>
    <source>
        <strain evidence="2">NA20</strain>
    </source>
</reference>
<accession>A0ABS9KLE4</accession>
<proteinExistence type="predicted"/>
<dbReference type="Proteomes" id="UP001165367">
    <property type="component" value="Unassembled WGS sequence"/>
</dbReference>
<protein>
    <submittedName>
        <fullName evidence="2">Uncharacterized protein</fullName>
    </submittedName>
</protein>
<gene>
    <name evidence="2" type="ORF">LZZ85_02525</name>
</gene>
<feature type="signal peptide" evidence="1">
    <location>
        <begin position="1"/>
        <end position="21"/>
    </location>
</feature>
<dbReference type="RefSeq" id="WP_237868355.1">
    <property type="nucleotide sequence ID" value="NZ_JAKLTR010000001.1"/>
</dbReference>
<evidence type="ECO:0000313" key="2">
    <source>
        <dbReference type="EMBL" id="MCG2613130.1"/>
    </source>
</evidence>
<comment type="caution">
    <text evidence="2">The sequence shown here is derived from an EMBL/GenBank/DDBJ whole genome shotgun (WGS) entry which is preliminary data.</text>
</comment>
<keyword evidence="1" id="KW-0732">Signal</keyword>
<evidence type="ECO:0000256" key="1">
    <source>
        <dbReference type="SAM" id="SignalP"/>
    </source>
</evidence>
<sequence length="109" mass="12264">MKKYFLSICVVMVALSLSAFTGDYKKPVKTSDPGDMHWFTAPYNSSDFESTTQTAEARTLQNECIELLTEVECERAYRDDQLVIPGQPSSGVKTSEKNSPIDIIYVEEQ</sequence>
<evidence type="ECO:0000313" key="3">
    <source>
        <dbReference type="Proteomes" id="UP001165367"/>
    </source>
</evidence>
<name>A0ABS9KLE4_9BACT</name>